<keyword evidence="7" id="KW-1185">Reference proteome</keyword>
<keyword evidence="2 6" id="KW-0645">Protease</keyword>
<comment type="similarity">
    <text evidence="1">Belongs to the peptidase S1C family.</text>
</comment>
<evidence type="ECO:0000256" key="3">
    <source>
        <dbReference type="ARBA" id="ARBA00022801"/>
    </source>
</evidence>
<dbReference type="Pfam" id="PF13180">
    <property type="entry name" value="PDZ_2"/>
    <property type="match status" value="1"/>
</dbReference>
<dbReference type="Gene3D" id="2.30.42.10">
    <property type="match status" value="1"/>
</dbReference>
<dbReference type="InterPro" id="IPR001940">
    <property type="entry name" value="Peptidase_S1C"/>
</dbReference>
<dbReference type="RefSeq" id="WP_008681637.1">
    <property type="nucleotide sequence ID" value="NZ_CABKOG010000004.1"/>
</dbReference>
<dbReference type="SUPFAM" id="SSF50156">
    <property type="entry name" value="PDZ domain-like"/>
    <property type="match status" value="1"/>
</dbReference>
<comment type="caution">
    <text evidence="6">The sequence shown here is derived from an EMBL/GenBank/DDBJ whole genome shotgun (WGS) entry which is preliminary data.</text>
</comment>
<dbReference type="SUPFAM" id="SSF50494">
    <property type="entry name" value="Trypsin-like serine proteases"/>
    <property type="match status" value="1"/>
</dbReference>
<dbReference type="InterPro" id="IPR009003">
    <property type="entry name" value="Peptidase_S1_PA"/>
</dbReference>
<evidence type="ECO:0000256" key="2">
    <source>
        <dbReference type="ARBA" id="ARBA00022670"/>
    </source>
</evidence>
<feature type="domain" description="PDZ" evidence="5">
    <location>
        <begin position="302"/>
        <end position="375"/>
    </location>
</feature>
<evidence type="ECO:0000256" key="1">
    <source>
        <dbReference type="ARBA" id="ARBA00010541"/>
    </source>
</evidence>
<proteinExistence type="inferred from homology"/>
<organism evidence="6 7">
    <name type="scientific">Clostridium tertium</name>
    <dbReference type="NCBI Taxonomy" id="1559"/>
    <lineage>
        <taxon>Bacteria</taxon>
        <taxon>Bacillati</taxon>
        <taxon>Bacillota</taxon>
        <taxon>Clostridia</taxon>
        <taxon>Eubacteriales</taxon>
        <taxon>Clostridiaceae</taxon>
        <taxon>Clostridium</taxon>
    </lineage>
</organism>
<dbReference type="Gene3D" id="2.40.10.120">
    <property type="match status" value="1"/>
</dbReference>
<protein>
    <submittedName>
        <fullName evidence="6">S1C family serine protease</fullName>
    </submittedName>
</protein>
<evidence type="ECO:0000259" key="5">
    <source>
        <dbReference type="Pfam" id="PF13180"/>
    </source>
</evidence>
<keyword evidence="4" id="KW-1133">Transmembrane helix</keyword>
<accession>A0A9X3XH51</accession>
<sequence length="377" mass="42147">MNKKLKDKFNDKDEFMNENFPSIQFKRKRTKSNIKMLGKLLSLLIIAGLSGALFSILVIENKYKDLVNELNDKLEKSTITLEYSGLIEKVKQSLVTISDSEVNLTQNKYFDSNTTGVIIESNGKILTNYSKIKNFKNIYVKLPSVGAKPVKAEIVVANENMDIALIQVNCDEELIPIKFVMKSDIVEGEKIFLISNSTSSDYIDNIIPGIITATNRSINTNNIKYKVLEINTPITAMNTGGIISNINGEIIGIASYKITNEMNQNGLYYALDFSSLEEVVSSTNEIKDILGISEGGFINSDKWNNVGGFYIAAINQERGSYKSGLRPTDIIFEMDGKKITSITQMSEILKNKFPGDTLKCKVMRSGEVKDLEIKIYN</sequence>
<keyword evidence="4" id="KW-0472">Membrane</keyword>
<dbReference type="GO" id="GO:0006508">
    <property type="term" value="P:proteolysis"/>
    <property type="evidence" value="ECO:0007669"/>
    <property type="project" value="UniProtKB-KW"/>
</dbReference>
<dbReference type="InterPro" id="IPR001478">
    <property type="entry name" value="PDZ"/>
</dbReference>
<dbReference type="GO" id="GO:0004252">
    <property type="term" value="F:serine-type endopeptidase activity"/>
    <property type="evidence" value="ECO:0007669"/>
    <property type="project" value="InterPro"/>
</dbReference>
<name>A0A9X3XH51_9CLOT</name>
<dbReference type="PANTHER" id="PTHR22939">
    <property type="entry name" value="SERINE PROTEASE FAMILY S1C HTRA-RELATED"/>
    <property type="match status" value="1"/>
</dbReference>
<keyword evidence="3" id="KW-0378">Hydrolase</keyword>
<dbReference type="PANTHER" id="PTHR22939:SF129">
    <property type="entry name" value="SERINE PROTEASE HTRA2, MITOCHONDRIAL"/>
    <property type="match status" value="1"/>
</dbReference>
<gene>
    <name evidence="6" type="ORF">NE398_03740</name>
</gene>
<evidence type="ECO:0000256" key="4">
    <source>
        <dbReference type="SAM" id="Phobius"/>
    </source>
</evidence>
<dbReference type="InterPro" id="IPR036034">
    <property type="entry name" value="PDZ_sf"/>
</dbReference>
<feature type="transmembrane region" description="Helical" evidence="4">
    <location>
        <begin position="36"/>
        <end position="59"/>
    </location>
</feature>
<dbReference type="Pfam" id="PF13365">
    <property type="entry name" value="Trypsin_2"/>
    <property type="match status" value="1"/>
</dbReference>
<dbReference type="Proteomes" id="UP001141183">
    <property type="component" value="Unassembled WGS sequence"/>
</dbReference>
<reference evidence="6" key="1">
    <citation type="submission" date="2022-05" db="EMBL/GenBank/DDBJ databases">
        <title>Draft genome sequence of Clostridium tertium strain CP3 isolated from Peru.</title>
        <authorList>
            <person name="Hurtado R."/>
            <person name="Lima L."/>
            <person name="Sousa T."/>
            <person name="Jaiswal A.K."/>
            <person name="Tiwari S."/>
            <person name="Maturrano L."/>
            <person name="Brenig B."/>
            <person name="Azevedo V."/>
        </authorList>
    </citation>
    <scope>NUCLEOTIDE SEQUENCE</scope>
    <source>
        <strain evidence="6">CP3</strain>
    </source>
</reference>
<evidence type="ECO:0000313" key="7">
    <source>
        <dbReference type="Proteomes" id="UP001141183"/>
    </source>
</evidence>
<keyword evidence="4" id="KW-0812">Transmembrane</keyword>
<dbReference type="PRINTS" id="PR00834">
    <property type="entry name" value="PROTEASES2C"/>
</dbReference>
<evidence type="ECO:0000313" key="6">
    <source>
        <dbReference type="EMBL" id="MDC4239280.1"/>
    </source>
</evidence>
<dbReference type="EMBL" id="JAMRYU010000003">
    <property type="protein sequence ID" value="MDC4239280.1"/>
    <property type="molecule type" value="Genomic_DNA"/>
</dbReference>
<dbReference type="AlphaFoldDB" id="A0A9X3XH51"/>